<accession>A0A9N9B5X7</accession>
<proteinExistence type="predicted"/>
<keyword evidence="3" id="KW-1185">Reference proteome</keyword>
<dbReference type="OrthoDB" id="2408187at2759"/>
<name>A0A9N9B5X7_9GLOM</name>
<dbReference type="EMBL" id="CAJVPQ010001512">
    <property type="protein sequence ID" value="CAG8556585.1"/>
    <property type="molecule type" value="Genomic_DNA"/>
</dbReference>
<evidence type="ECO:0000259" key="1">
    <source>
        <dbReference type="Pfam" id="PF22215"/>
    </source>
</evidence>
<reference evidence="2" key="1">
    <citation type="submission" date="2021-06" db="EMBL/GenBank/DDBJ databases">
        <authorList>
            <person name="Kallberg Y."/>
            <person name="Tangrot J."/>
            <person name="Rosling A."/>
        </authorList>
    </citation>
    <scope>NUCLEOTIDE SEQUENCE</scope>
    <source>
        <strain evidence="2">UK204</strain>
    </source>
</reference>
<evidence type="ECO:0000313" key="2">
    <source>
        <dbReference type="EMBL" id="CAG8556585.1"/>
    </source>
</evidence>
<evidence type="ECO:0000313" key="3">
    <source>
        <dbReference type="Proteomes" id="UP000789570"/>
    </source>
</evidence>
<dbReference type="InterPro" id="IPR036537">
    <property type="entry name" value="Adaptor_Cbl_N_dom_sf"/>
</dbReference>
<dbReference type="Pfam" id="PF22215">
    <property type="entry name" value="MLKL_N"/>
    <property type="match status" value="1"/>
</dbReference>
<dbReference type="AlphaFoldDB" id="A0A9N9B5X7"/>
<dbReference type="CDD" id="cd21037">
    <property type="entry name" value="MLKL_NTD"/>
    <property type="match status" value="1"/>
</dbReference>
<dbReference type="GO" id="GO:0007166">
    <property type="term" value="P:cell surface receptor signaling pathway"/>
    <property type="evidence" value="ECO:0007669"/>
    <property type="project" value="InterPro"/>
</dbReference>
<gene>
    <name evidence="2" type="ORF">FCALED_LOCUS6386</name>
</gene>
<organism evidence="2 3">
    <name type="scientific">Funneliformis caledonium</name>
    <dbReference type="NCBI Taxonomy" id="1117310"/>
    <lineage>
        <taxon>Eukaryota</taxon>
        <taxon>Fungi</taxon>
        <taxon>Fungi incertae sedis</taxon>
        <taxon>Mucoromycota</taxon>
        <taxon>Glomeromycotina</taxon>
        <taxon>Glomeromycetes</taxon>
        <taxon>Glomerales</taxon>
        <taxon>Glomeraceae</taxon>
        <taxon>Funneliformis</taxon>
    </lineage>
</organism>
<dbReference type="InterPro" id="IPR054000">
    <property type="entry name" value="MLKL_N"/>
</dbReference>
<feature type="domain" description="Mixed lineage kinase" evidence="1">
    <location>
        <begin position="57"/>
        <end position="149"/>
    </location>
</feature>
<dbReference type="Gene3D" id="1.20.930.20">
    <property type="entry name" value="Adaptor protein Cbl, N-terminal domain"/>
    <property type="match status" value="1"/>
</dbReference>
<dbReference type="InterPro" id="IPR059179">
    <property type="entry name" value="MLKL-like_MCAfunc"/>
</dbReference>
<comment type="caution">
    <text evidence="2">The sequence shown here is derived from an EMBL/GenBank/DDBJ whole genome shotgun (WGS) entry which is preliminary data.</text>
</comment>
<protein>
    <submittedName>
        <fullName evidence="2">16664_t:CDS:1</fullName>
    </submittedName>
</protein>
<sequence length="434" mass="50143">MDDLDRPTVTNLTNDHSDSLLNGMQIVTSTIELVSSTVIPFTQFIPLIKDVGDILNNVTELYRTAQHNKNITKILTERIAAAYSAVCILQTREDLFTSKNYSSLQRLVHVLQKMKKYIEEITQYNKVQKFLGAKMIEKQFEELRKEYDSSIGLLNFTLTVGFQFHAEKEEKIVREDVKELLIFQEALAESMNNFNKQVDKKMSETNDKMNSVVEMVSEMSITMESLINEKRGVNQTKIDNIFQEALLPFHVYHATDESRDGYREPFTNPDIPDKYQNLVHDAVDPNPGLRPMFSKMLIDLQDVYKNGHSNGRKPIPVRRMSAVALKFLRDSQDITDEFLSEIKSHIEMNDSEKDHEDKNSLIYKQFQETDKINKQFSSEISYTTHQDYTSKRLDFKNLLENNNSDTLGEECSENLRIDLSYQLNKTGQVSGSQI</sequence>
<dbReference type="Proteomes" id="UP000789570">
    <property type="component" value="Unassembled WGS sequence"/>
</dbReference>